<keyword evidence="4" id="KW-1053">Target membrane</keyword>
<dbReference type="Gene3D" id="2.60.270.20">
    <property type="entry name" value="Cytolysin/lectin"/>
    <property type="match status" value="1"/>
</dbReference>
<dbReference type="AlphaFoldDB" id="A0A6J8DM11"/>
<evidence type="ECO:0000313" key="8">
    <source>
        <dbReference type="Proteomes" id="UP000507470"/>
    </source>
</evidence>
<evidence type="ECO:0000256" key="3">
    <source>
        <dbReference type="ARBA" id="ARBA00022537"/>
    </source>
</evidence>
<comment type="subcellular location">
    <subcellularLocation>
        <location evidence="2">Nematocyst</location>
    </subcellularLocation>
    <subcellularLocation>
        <location evidence="1">Target cell membrane</location>
    </subcellularLocation>
</comment>
<dbReference type="OrthoDB" id="6132998at2759"/>
<evidence type="ECO:0000256" key="4">
    <source>
        <dbReference type="ARBA" id="ARBA00023298"/>
    </source>
</evidence>
<reference evidence="7 8" key="1">
    <citation type="submission" date="2020-06" db="EMBL/GenBank/DDBJ databases">
        <authorList>
            <person name="Li R."/>
            <person name="Bekaert M."/>
        </authorList>
    </citation>
    <scope>NUCLEOTIDE SEQUENCE [LARGE SCALE GENOMIC DNA]</scope>
    <source>
        <strain evidence="8">wild</strain>
    </source>
</reference>
<feature type="region of interest" description="Disordered" evidence="6">
    <location>
        <begin position="1"/>
        <end position="51"/>
    </location>
</feature>
<keyword evidence="5" id="KW-0166">Nematocyst</keyword>
<evidence type="ECO:0000256" key="2">
    <source>
        <dbReference type="ARBA" id="ARBA00004532"/>
    </source>
</evidence>
<dbReference type="InterPro" id="IPR050677">
    <property type="entry name" value="Actinoporin_PFT"/>
</dbReference>
<proteinExistence type="predicted"/>
<evidence type="ECO:0000256" key="5">
    <source>
        <dbReference type="ARBA" id="ARBA00023331"/>
    </source>
</evidence>
<dbReference type="InterPro" id="IPR015926">
    <property type="entry name" value="Cytolysin/lectin"/>
</dbReference>
<keyword evidence="4" id="KW-0472">Membrane</keyword>
<organism evidence="7 8">
    <name type="scientific">Mytilus coruscus</name>
    <name type="common">Sea mussel</name>
    <dbReference type="NCBI Taxonomy" id="42192"/>
    <lineage>
        <taxon>Eukaryota</taxon>
        <taxon>Metazoa</taxon>
        <taxon>Spiralia</taxon>
        <taxon>Lophotrochozoa</taxon>
        <taxon>Mollusca</taxon>
        <taxon>Bivalvia</taxon>
        <taxon>Autobranchia</taxon>
        <taxon>Pteriomorphia</taxon>
        <taxon>Mytilida</taxon>
        <taxon>Mytiloidea</taxon>
        <taxon>Mytilidae</taxon>
        <taxon>Mytilinae</taxon>
        <taxon>Mytilus</taxon>
    </lineage>
</organism>
<protein>
    <submittedName>
        <fullName evidence="7">Uncharacterized protein</fullName>
    </submittedName>
</protein>
<gene>
    <name evidence="7" type="ORF">MCOR_42319</name>
</gene>
<feature type="compositionally biased region" description="Polar residues" evidence="6">
    <location>
        <begin position="31"/>
        <end position="46"/>
    </location>
</feature>
<dbReference type="PANTHER" id="PTHR40388:SF1">
    <property type="entry name" value="BRYOPORIN"/>
    <property type="match status" value="1"/>
</dbReference>
<dbReference type="GO" id="GO:0042151">
    <property type="term" value="C:nematocyst"/>
    <property type="evidence" value="ECO:0007669"/>
    <property type="project" value="UniProtKB-SubCell"/>
</dbReference>
<keyword evidence="8" id="KW-1185">Reference proteome</keyword>
<dbReference type="Proteomes" id="UP000507470">
    <property type="component" value="Unassembled WGS sequence"/>
</dbReference>
<evidence type="ECO:0000256" key="1">
    <source>
        <dbReference type="ARBA" id="ARBA00004175"/>
    </source>
</evidence>
<accession>A0A6J8DM11</accession>
<dbReference type="SUPFAM" id="SSF63724">
    <property type="entry name" value="Cytolysin/lectin"/>
    <property type="match status" value="1"/>
</dbReference>
<sequence>MAQVVNGEKASMSSYSRQNRFKNQDSMADIKSSNCDETNMGNSSNEHTSKGRVTWNSHKMKSMRDSTRLGSSLHGTNLSTLMTNTNYGIVVGIEITNWTKYHLTEPKTKTYSGYISTPAVSVRPGHKEAMIVHKHGYTMTGSSGIVSWLIENKKRRIAIVWKSPYFRSNSVGICVTTVGNETQDDSWFNVISNKQQDEKLKYKFSTFSDTSDEIMIEDNDFQLFGSMGTSSKPEVKITLRPTMTHDLSITKPQ</sequence>
<dbReference type="EMBL" id="CACVKT020007616">
    <property type="protein sequence ID" value="CAC5408985.1"/>
    <property type="molecule type" value="Genomic_DNA"/>
</dbReference>
<evidence type="ECO:0000313" key="7">
    <source>
        <dbReference type="EMBL" id="CAC5408985.1"/>
    </source>
</evidence>
<keyword evidence="3" id="KW-1052">Target cell membrane</keyword>
<dbReference type="GO" id="GO:0044218">
    <property type="term" value="C:other organism cell membrane"/>
    <property type="evidence" value="ECO:0007669"/>
    <property type="project" value="UniProtKB-KW"/>
</dbReference>
<evidence type="ECO:0000256" key="6">
    <source>
        <dbReference type="SAM" id="MobiDB-lite"/>
    </source>
</evidence>
<name>A0A6J8DM11_MYTCO</name>
<dbReference type="PANTHER" id="PTHR40388">
    <property type="entry name" value="BRYOPORIN"/>
    <property type="match status" value="1"/>
</dbReference>